<keyword evidence="3" id="KW-1185">Reference proteome</keyword>
<name>A0AAW2FJM2_9HYME</name>
<protein>
    <submittedName>
        <fullName evidence="2">Uncharacterized protein</fullName>
    </submittedName>
</protein>
<accession>A0AAW2FJM2</accession>
<reference evidence="2 3" key="1">
    <citation type="submission" date="2023-03" db="EMBL/GenBank/DDBJ databases">
        <title>High recombination rates correlate with genetic variation in Cardiocondyla obscurior ants.</title>
        <authorList>
            <person name="Errbii M."/>
        </authorList>
    </citation>
    <scope>NUCLEOTIDE SEQUENCE [LARGE SCALE GENOMIC DNA]</scope>
    <source>
        <strain evidence="2">Alpha-2009</strain>
        <tissue evidence="2">Whole body</tissue>
    </source>
</reference>
<keyword evidence="1" id="KW-0812">Transmembrane</keyword>
<feature type="transmembrane region" description="Helical" evidence="1">
    <location>
        <begin position="38"/>
        <end position="60"/>
    </location>
</feature>
<proteinExistence type="predicted"/>
<keyword evidence="1" id="KW-1133">Transmembrane helix</keyword>
<dbReference type="Proteomes" id="UP001430953">
    <property type="component" value="Unassembled WGS sequence"/>
</dbReference>
<comment type="caution">
    <text evidence="2">The sequence shown here is derived from an EMBL/GenBank/DDBJ whole genome shotgun (WGS) entry which is preliminary data.</text>
</comment>
<evidence type="ECO:0000313" key="3">
    <source>
        <dbReference type="Proteomes" id="UP001430953"/>
    </source>
</evidence>
<dbReference type="AlphaFoldDB" id="A0AAW2FJM2"/>
<organism evidence="2 3">
    <name type="scientific">Cardiocondyla obscurior</name>
    <dbReference type="NCBI Taxonomy" id="286306"/>
    <lineage>
        <taxon>Eukaryota</taxon>
        <taxon>Metazoa</taxon>
        <taxon>Ecdysozoa</taxon>
        <taxon>Arthropoda</taxon>
        <taxon>Hexapoda</taxon>
        <taxon>Insecta</taxon>
        <taxon>Pterygota</taxon>
        <taxon>Neoptera</taxon>
        <taxon>Endopterygota</taxon>
        <taxon>Hymenoptera</taxon>
        <taxon>Apocrita</taxon>
        <taxon>Aculeata</taxon>
        <taxon>Formicoidea</taxon>
        <taxon>Formicidae</taxon>
        <taxon>Myrmicinae</taxon>
        <taxon>Cardiocondyla</taxon>
    </lineage>
</organism>
<evidence type="ECO:0000313" key="2">
    <source>
        <dbReference type="EMBL" id="KAL0114956.1"/>
    </source>
</evidence>
<dbReference type="EMBL" id="JADYXP020000010">
    <property type="protein sequence ID" value="KAL0114956.1"/>
    <property type="molecule type" value="Genomic_DNA"/>
</dbReference>
<gene>
    <name evidence="2" type="ORF">PUN28_010489</name>
</gene>
<sequence>MSALFFLFLPYIGAQQPCNDSVFLCHYFCRKQFLTALLVRLYLVIIIIFLQFFFLYNIYLFSYKNSTTAKVNIHLESNAENV</sequence>
<keyword evidence="1" id="KW-0472">Membrane</keyword>
<evidence type="ECO:0000256" key="1">
    <source>
        <dbReference type="SAM" id="Phobius"/>
    </source>
</evidence>